<dbReference type="RefSeq" id="XP_056559370.1">
    <property type="nucleotide sequence ID" value="XM_056697158.1"/>
</dbReference>
<comment type="cofactor">
    <cofactor evidence="5">
        <name>[2Fe-2S] cluster</name>
        <dbReference type="ChEBI" id="CHEBI:190135"/>
    </cofactor>
</comment>
<evidence type="ECO:0000256" key="3">
    <source>
        <dbReference type="ARBA" id="ARBA00023004"/>
    </source>
</evidence>
<reference evidence="7" key="1">
    <citation type="submission" date="2022-11" db="EMBL/GenBank/DDBJ databases">
        <authorList>
            <person name="Petersen C."/>
        </authorList>
    </citation>
    <scope>NUCLEOTIDE SEQUENCE</scope>
    <source>
        <strain evidence="7">IBT 29864</strain>
    </source>
</reference>
<dbReference type="Proteomes" id="UP001147782">
    <property type="component" value="Unassembled WGS sequence"/>
</dbReference>
<dbReference type="InterPro" id="IPR036922">
    <property type="entry name" value="Rieske_2Fe-2S_sf"/>
</dbReference>
<organism evidence="7 8">
    <name type="scientific">Penicillium cataractarum</name>
    <dbReference type="NCBI Taxonomy" id="2100454"/>
    <lineage>
        <taxon>Eukaryota</taxon>
        <taxon>Fungi</taxon>
        <taxon>Dikarya</taxon>
        <taxon>Ascomycota</taxon>
        <taxon>Pezizomycotina</taxon>
        <taxon>Eurotiomycetes</taxon>
        <taxon>Eurotiomycetidae</taxon>
        <taxon>Eurotiales</taxon>
        <taxon>Aspergillaceae</taxon>
        <taxon>Penicillium</taxon>
    </lineage>
</organism>
<dbReference type="SUPFAM" id="SSF50022">
    <property type="entry name" value="ISP domain"/>
    <property type="match status" value="1"/>
</dbReference>
<evidence type="ECO:0000313" key="7">
    <source>
        <dbReference type="EMBL" id="KAJ5381799.1"/>
    </source>
</evidence>
<keyword evidence="4" id="KW-0411">Iron-sulfur</keyword>
<dbReference type="AlphaFoldDB" id="A0A9W9SQT8"/>
<keyword evidence="8" id="KW-1185">Reference proteome</keyword>
<dbReference type="Gene3D" id="2.102.10.10">
    <property type="entry name" value="Rieske [2Fe-2S] iron-sulphur domain"/>
    <property type="match status" value="1"/>
</dbReference>
<dbReference type="InterPro" id="IPR017941">
    <property type="entry name" value="Rieske_2Fe-2S"/>
</dbReference>
<dbReference type="GO" id="GO:0046872">
    <property type="term" value="F:metal ion binding"/>
    <property type="evidence" value="ECO:0007669"/>
    <property type="project" value="UniProtKB-KW"/>
</dbReference>
<keyword evidence="3" id="KW-0408">Iron</keyword>
<evidence type="ECO:0000256" key="1">
    <source>
        <dbReference type="ARBA" id="ARBA00022714"/>
    </source>
</evidence>
<protein>
    <recommendedName>
        <fullName evidence="6">Rieske domain-containing protein</fullName>
    </recommendedName>
</protein>
<dbReference type="GeneID" id="81436335"/>
<feature type="domain" description="Rieske" evidence="6">
    <location>
        <begin position="40"/>
        <end position="143"/>
    </location>
</feature>
<sequence length="163" mass="18322">MNTSEKPAEMSTWHLVGLVSSFTDISLDDNGCKVLPGCKTMSIPKSQNADQARMNRISDLDDQVLVFKFKGFIHAIDNQCPHSSFPLKQGNVFDIEDLGNPNGAGIRCFRHGWRFDLFTGKADRGNHELNLWDIKLRDPLTSENGDVTTISDKEVWVRRAVQS</sequence>
<keyword evidence="2" id="KW-0479">Metal-binding</keyword>
<keyword evidence="1" id="KW-0001">2Fe-2S</keyword>
<accession>A0A9W9SQT8</accession>
<name>A0A9W9SQT8_9EURO</name>
<dbReference type="OrthoDB" id="426882at2759"/>
<dbReference type="PANTHER" id="PTHR21496:SF0">
    <property type="entry name" value="RIESKE DOMAIN-CONTAINING PROTEIN"/>
    <property type="match status" value="1"/>
</dbReference>
<proteinExistence type="predicted"/>
<dbReference type="GO" id="GO:0051537">
    <property type="term" value="F:2 iron, 2 sulfur cluster binding"/>
    <property type="evidence" value="ECO:0007669"/>
    <property type="project" value="UniProtKB-KW"/>
</dbReference>
<gene>
    <name evidence="7" type="ORF">N7496_004227</name>
</gene>
<evidence type="ECO:0000256" key="2">
    <source>
        <dbReference type="ARBA" id="ARBA00022723"/>
    </source>
</evidence>
<evidence type="ECO:0000256" key="5">
    <source>
        <dbReference type="ARBA" id="ARBA00034078"/>
    </source>
</evidence>
<reference evidence="7" key="2">
    <citation type="journal article" date="2023" name="IMA Fungus">
        <title>Comparative genomic study of the Penicillium genus elucidates a diverse pangenome and 15 lateral gene transfer events.</title>
        <authorList>
            <person name="Petersen C."/>
            <person name="Sorensen T."/>
            <person name="Nielsen M.R."/>
            <person name="Sondergaard T.E."/>
            <person name="Sorensen J.L."/>
            <person name="Fitzpatrick D.A."/>
            <person name="Frisvad J.C."/>
            <person name="Nielsen K.L."/>
        </authorList>
    </citation>
    <scope>NUCLEOTIDE SEQUENCE</scope>
    <source>
        <strain evidence="7">IBT 29864</strain>
    </source>
</reference>
<evidence type="ECO:0000313" key="8">
    <source>
        <dbReference type="Proteomes" id="UP001147782"/>
    </source>
</evidence>
<dbReference type="EMBL" id="JAPZBS010000002">
    <property type="protein sequence ID" value="KAJ5381799.1"/>
    <property type="molecule type" value="Genomic_DNA"/>
</dbReference>
<dbReference type="PANTHER" id="PTHR21496">
    <property type="entry name" value="FERREDOXIN-RELATED"/>
    <property type="match status" value="1"/>
</dbReference>
<dbReference type="PROSITE" id="PS51296">
    <property type="entry name" value="RIESKE"/>
    <property type="match status" value="1"/>
</dbReference>
<dbReference type="Pfam" id="PF00355">
    <property type="entry name" value="Rieske"/>
    <property type="match status" value="1"/>
</dbReference>
<evidence type="ECO:0000256" key="4">
    <source>
        <dbReference type="ARBA" id="ARBA00023014"/>
    </source>
</evidence>
<comment type="caution">
    <text evidence="7">The sequence shown here is derived from an EMBL/GenBank/DDBJ whole genome shotgun (WGS) entry which is preliminary data.</text>
</comment>
<evidence type="ECO:0000259" key="6">
    <source>
        <dbReference type="PROSITE" id="PS51296"/>
    </source>
</evidence>
<dbReference type="CDD" id="cd03467">
    <property type="entry name" value="Rieske"/>
    <property type="match status" value="1"/>
</dbReference>